<name>A0ABW3JNP2_9FLAO</name>
<dbReference type="Proteomes" id="UP001597062">
    <property type="component" value="Unassembled WGS sequence"/>
</dbReference>
<gene>
    <name evidence="2" type="ORF">ACFQ1U_00005</name>
</gene>
<comment type="caution">
    <text evidence="2">The sequence shown here is derived from an EMBL/GenBank/DDBJ whole genome shotgun (WGS) entry which is preliminary data.</text>
</comment>
<dbReference type="Pfam" id="PF13585">
    <property type="entry name" value="CHU_C"/>
    <property type="match status" value="1"/>
</dbReference>
<reference evidence="3" key="1">
    <citation type="journal article" date="2019" name="Int. J. Syst. Evol. Microbiol.">
        <title>The Global Catalogue of Microorganisms (GCM) 10K type strain sequencing project: providing services to taxonomists for standard genome sequencing and annotation.</title>
        <authorList>
            <consortium name="The Broad Institute Genomics Platform"/>
            <consortium name="The Broad Institute Genome Sequencing Center for Infectious Disease"/>
            <person name="Wu L."/>
            <person name="Ma J."/>
        </authorList>
    </citation>
    <scope>NUCLEOTIDE SEQUENCE [LARGE SCALE GENOMIC DNA]</scope>
    <source>
        <strain evidence="3">CCUG 60527</strain>
    </source>
</reference>
<proteinExistence type="predicted"/>
<dbReference type="Gene3D" id="2.60.40.3440">
    <property type="match status" value="3"/>
</dbReference>
<evidence type="ECO:0000313" key="2">
    <source>
        <dbReference type="EMBL" id="MFD0991574.1"/>
    </source>
</evidence>
<organism evidence="2 3">
    <name type="scientific">Tenacibaculum geojense</name>
    <dbReference type="NCBI Taxonomy" id="915352"/>
    <lineage>
        <taxon>Bacteria</taxon>
        <taxon>Pseudomonadati</taxon>
        <taxon>Bacteroidota</taxon>
        <taxon>Flavobacteriia</taxon>
        <taxon>Flavobacteriales</taxon>
        <taxon>Flavobacteriaceae</taxon>
        <taxon>Tenacibaculum</taxon>
    </lineage>
</organism>
<evidence type="ECO:0000313" key="3">
    <source>
        <dbReference type="Proteomes" id="UP001597062"/>
    </source>
</evidence>
<dbReference type="RefSeq" id="WP_386104009.1">
    <property type="nucleotide sequence ID" value="NZ_JBHTJR010000001.1"/>
</dbReference>
<dbReference type="InterPro" id="IPR026341">
    <property type="entry name" value="T9SS_type_B"/>
</dbReference>
<keyword evidence="3" id="KW-1185">Reference proteome</keyword>
<feature type="region of interest" description="Disordered" evidence="1">
    <location>
        <begin position="10"/>
        <end position="36"/>
    </location>
</feature>
<dbReference type="EMBL" id="JBHTJR010000001">
    <property type="protein sequence ID" value="MFD0991574.1"/>
    <property type="molecule type" value="Genomic_DNA"/>
</dbReference>
<feature type="compositionally biased region" description="Polar residues" evidence="1">
    <location>
        <begin position="11"/>
        <end position="36"/>
    </location>
</feature>
<dbReference type="NCBIfam" id="TIGR04131">
    <property type="entry name" value="Bac_Flav_CTERM"/>
    <property type="match status" value="1"/>
</dbReference>
<evidence type="ECO:0000256" key="1">
    <source>
        <dbReference type="SAM" id="MobiDB-lite"/>
    </source>
</evidence>
<dbReference type="Pfam" id="PF17963">
    <property type="entry name" value="Big_9"/>
    <property type="match status" value="4"/>
</dbReference>
<sequence>GDLVSIDVLGNDSNVPTDGSISTTDGSNGTVTVNDNGTPDDLTDDFVEYTPADGFTGEDTFTYTVCDTATPQNCSTSEVTVTVEADVVDPVVVTVDDSAVTTEGDLVSIDVLGNDSNVPTDGSISTIDGSNGTVTVNDNGTPDDLTDDYIEYTPADGFTGEDTFTYTVCDTATPQNCSTSEVTVTVNGTDPTTDPVISNSDNTEVDEDNEVTIDVLVNDENITTSGTLTIETDPANGLVVIDDNGTPDDISDDVIIYIPDADYNGTDSFTYTVCNNAIPQSCSTSEVIIVVNPVDDTVDDEAEVANDESVDIDVLANDTFTTDAITVTDATNPANGTVTINSDGTITYTPNEGFIGIDTFVYTVTVTNADGTITTETAEVTITVTDACLTVINEFSPNGDGFNDYLQINCIDKEEYKNNTVEIFNRWGNKVYGATGYNNDDVKFEGVSNGRATINQLEQLPVGTYYYIIDLGDGQPIIKGWIYINR</sequence>
<dbReference type="NCBIfam" id="NF012211">
    <property type="entry name" value="tand_rpt_95"/>
    <property type="match status" value="1"/>
</dbReference>
<feature type="non-terminal residue" evidence="2">
    <location>
        <position position="1"/>
    </location>
</feature>
<accession>A0ABW3JNP2</accession>
<protein>
    <submittedName>
        <fullName evidence="2">Ig-like domain-containing protein</fullName>
    </submittedName>
</protein>